<sequence>MNSFEFENSVRQLSNTIDLMKNQFTEVMKSIDKEHKMYEVIAALIGFNPKVEYPMEIHIHSEDGHYETMHDLILITIEQKKKIRKMKKIIQYRKEHIITERDAKQLIDKELFKYNTQSEMKSIQKAMNEIDKYTQFINEVDWADTSDKTPILIQEKLLNCAKIDKILNDLTKSIIIDKKRTSNHSDDKLHLLNKELKRVLNSSNDSKTIDFIQINQVIDYIEAEMQGKQLDYNIELNFSNKS</sequence>
<dbReference type="RefSeq" id="XP_068347651.1">
    <property type="nucleotide sequence ID" value="XM_068512577.1"/>
</dbReference>
<evidence type="ECO:0000313" key="1">
    <source>
        <dbReference type="EMBL" id="OHS94514.1"/>
    </source>
</evidence>
<name>A0A1J4J5K0_9EUKA</name>
<reference evidence="1" key="1">
    <citation type="submission" date="2016-10" db="EMBL/GenBank/DDBJ databases">
        <authorList>
            <person name="Benchimol M."/>
            <person name="Almeida L.G."/>
            <person name="Vasconcelos A.T."/>
            <person name="Perreira-Neves A."/>
            <person name="Rosa I.A."/>
            <person name="Tasca T."/>
            <person name="Bogo M.R."/>
            <person name="de Souza W."/>
        </authorList>
    </citation>
    <scope>NUCLEOTIDE SEQUENCE [LARGE SCALE GENOMIC DNA]</scope>
    <source>
        <strain evidence="1">K</strain>
    </source>
</reference>
<evidence type="ECO:0000313" key="2">
    <source>
        <dbReference type="Proteomes" id="UP000179807"/>
    </source>
</evidence>
<comment type="caution">
    <text evidence="1">The sequence shown here is derived from an EMBL/GenBank/DDBJ whole genome shotgun (WGS) entry which is preliminary data.</text>
</comment>
<gene>
    <name evidence="1" type="ORF">TRFO_39330</name>
</gene>
<dbReference type="AlphaFoldDB" id="A0A1J4J5K0"/>
<dbReference type="Proteomes" id="UP000179807">
    <property type="component" value="Unassembled WGS sequence"/>
</dbReference>
<accession>A0A1J4J5K0</accession>
<protein>
    <submittedName>
        <fullName evidence="1">Uncharacterized protein</fullName>
    </submittedName>
</protein>
<organism evidence="1 2">
    <name type="scientific">Tritrichomonas foetus</name>
    <dbReference type="NCBI Taxonomy" id="1144522"/>
    <lineage>
        <taxon>Eukaryota</taxon>
        <taxon>Metamonada</taxon>
        <taxon>Parabasalia</taxon>
        <taxon>Tritrichomonadida</taxon>
        <taxon>Tritrichomonadidae</taxon>
        <taxon>Tritrichomonas</taxon>
    </lineage>
</organism>
<keyword evidence="2" id="KW-1185">Reference proteome</keyword>
<dbReference type="EMBL" id="MLAK01001314">
    <property type="protein sequence ID" value="OHS94514.1"/>
    <property type="molecule type" value="Genomic_DNA"/>
</dbReference>
<dbReference type="VEuPathDB" id="TrichDB:TRFO_39330"/>
<dbReference type="GeneID" id="94847281"/>
<proteinExistence type="predicted"/>